<evidence type="ECO:0000256" key="11">
    <source>
        <dbReference type="ARBA" id="ARBA00023242"/>
    </source>
</evidence>
<feature type="region of interest" description="Disordered" evidence="13">
    <location>
        <begin position="1482"/>
        <end position="1506"/>
    </location>
</feature>
<feature type="region of interest" description="Disordered" evidence="13">
    <location>
        <begin position="1825"/>
        <end position="1845"/>
    </location>
</feature>
<dbReference type="SMART" id="SM00487">
    <property type="entry name" value="DEXDc"/>
    <property type="match status" value="1"/>
</dbReference>
<dbReference type="Gene3D" id="3.40.50.300">
    <property type="entry name" value="P-loop containing nucleotide triphosphate hydrolases"/>
    <property type="match status" value="1"/>
</dbReference>
<evidence type="ECO:0000256" key="2">
    <source>
        <dbReference type="ARBA" id="ARBA00007025"/>
    </source>
</evidence>
<feature type="compositionally biased region" description="Basic residues" evidence="13">
    <location>
        <begin position="2038"/>
        <end position="2047"/>
    </location>
</feature>
<keyword evidence="10" id="KW-0238">DNA-binding</keyword>
<evidence type="ECO:0000256" key="9">
    <source>
        <dbReference type="ARBA" id="ARBA00022840"/>
    </source>
</evidence>
<dbReference type="Pfam" id="PF00271">
    <property type="entry name" value="Helicase_C"/>
    <property type="match status" value="1"/>
</dbReference>
<comment type="caution">
    <text evidence="17">The sequence shown here is derived from an EMBL/GenBank/DDBJ whole genome shotgun (WGS) entry which is preliminary data.</text>
</comment>
<keyword evidence="3" id="KW-0479">Metal-binding</keyword>
<dbReference type="GO" id="GO:0016887">
    <property type="term" value="F:ATP hydrolysis activity"/>
    <property type="evidence" value="ECO:0007669"/>
    <property type="project" value="InterPro"/>
</dbReference>
<keyword evidence="12" id="KW-0175">Coiled coil</keyword>
<evidence type="ECO:0000259" key="14">
    <source>
        <dbReference type="PROSITE" id="PS51050"/>
    </source>
</evidence>
<feature type="region of interest" description="Disordered" evidence="13">
    <location>
        <begin position="1689"/>
        <end position="1730"/>
    </location>
</feature>
<evidence type="ECO:0000256" key="5">
    <source>
        <dbReference type="ARBA" id="ARBA00022771"/>
    </source>
</evidence>
<keyword evidence="4" id="KW-0547">Nucleotide-binding</keyword>
<reference evidence="18" key="1">
    <citation type="journal article" date="2023" name="Commun. Biol.">
        <title>Genome analysis of Parmales, the sister group of diatoms, reveals the evolutionary specialization of diatoms from phago-mixotrophs to photoautotrophs.</title>
        <authorList>
            <person name="Ban H."/>
            <person name="Sato S."/>
            <person name="Yoshikawa S."/>
            <person name="Yamada K."/>
            <person name="Nakamura Y."/>
            <person name="Ichinomiya M."/>
            <person name="Sato N."/>
            <person name="Blanc-Mathieu R."/>
            <person name="Endo H."/>
            <person name="Kuwata A."/>
            <person name="Ogata H."/>
        </authorList>
    </citation>
    <scope>NUCLEOTIDE SEQUENCE [LARGE SCALE GENOMIC DNA]</scope>
    <source>
        <strain evidence="18">NIES 3699</strain>
    </source>
</reference>
<gene>
    <name evidence="17" type="ORF">TrVE_jg320</name>
</gene>
<comment type="subcellular location">
    <subcellularLocation>
        <location evidence="1">Nucleus</location>
    </subcellularLocation>
</comment>
<sequence length="2047" mass="228643">MEISSCCGCVVALSVNPLPLSSLPYPPSPSIPTHAEGSLHRLTSHPVFSVPSCSLCAQAARKVEEGVALKQDDKQSDKQSTTSNATEDQSDLSDRNLPEAVSYYVIGGDGQLAPPPTPIMLSGGEEVVLKVATKLGEVDFSLVVSEISQPSSDLDTDFSDSDSDLEKQEYEVVLKRERAGPAEAREGDMLVSIEAERKSPNKNKQGRVTKLRVDSCKAGSPMKEIGKFLRDLSSSDFVSLTFNFSRENYPDECSCCGLSSLHAENDGEPLIGCESCPRDYCARCLKSVLFGVGDEGRNIDLVLDPETRDSAPFVCPKCQPTASLKSLQSAFEKLIPRALIPDSIPTSEVEAHLISDLNNHENQLEHATEMLEQYKLDEFKADIEEECPDWTEEQVKAEIEAHQFTWQRQYDLLALDLPAKQETLEEYGVDLNEFYDMNAASVGSSESVPSYVKAAEEEMKKRDVAAGFKEGVRSGAAGANLKYLGDRNEFRNKVDSAEALKEAGYEIFDINNEEGVRKLMKEKKKKNNFYDFDDEDDVEAFENDLEACKEAEADIEVEDWLDDDDLHEEEKEKSTYAKRGGGVDRSESRKVDKLVEDLKIKKKKAKAAKRKKREKKKSDSNSAPNVKRAISSANSSRAPTPTRDNFQSGGYHEESDLVLVEGVSVHLDLSEKLKPHQVTGVKFMWKRMFPADPLENGDGTGCLLAHHMGLGKSLQVVTLIHTALTNPTFVDSEKDVKRILIVAPKNVIINWANEFRKWITGNMPAVRVLKFDDDARSTKGRSKEQDRLDLLRRWKKEGGVFLVNDSILGRLSKEGKEGQEEKSADTKAIREILIEAADMVICDEAHTYIKNDTGQTQKALRNLRTKRRIALSGTPIQNNLDEYFHMIDWLIPGFLGIKPRFDAMYKEPIMSGSHKDSSKRQIEKMKIQNALFHQKTEPMLLRAGVEILTNDLPAVRHTVLYVRPSELQQKLITVWNKAIKKQFLVRKYHPLFEMISLFRPLMCHPGTLLRKTQERMDIEETDEVGFITTTSREVNALETRHSREGRRGRTSPVADEDAEGRNQLSTVTDYFYEALEEAGRKAITREGSGRGKTSATKCLDYDYMDPNMSNKILLLLNIVAEAMRKGEKTIVYSQCMKTFDFIEMLIQDIDAWKAVVDLAREGHDESQFEGWSKGRDYYRLDGSTSGSDRAADIDNFNAKDKYDNDIEFDDCVSAKVFLVSTVAGGIGINLVAANRVVIMDSAWNPSKDQQAVCRCYRYGQTKPVSVYRLIAVNTIEEKIYKKQINKSILSSRVIEEKHPENAFNQAELEGLTNVMEWVECSKCKKWRALPSWAYPDEKDMEKLQEAEVFHCSMETRINLKCGSKELTETEYDERFQKLQNVMDEESESQKSETLDLDGMEEKVQKDDIIQILEAQPRVKSTIHRMQEQSDMFAEGEDDEDIDKYSSTNIQATLEAFNRRNAEEDARRRAEQEERMHQAFLEKRQRVAQQQEQERQQQQQQQLQQHADSLASQGYNIAVAAMDMQMQMQMPVQYGLINNPLSMQYGMQYGMPMQTPSQVPLTSWQGQYAQQQQQQLQHQQEQAAALLEQQQQQQQRETLQLQARSAELQARSATIAAAAAAEKLKAKSRSDSADSGAGGVGGPGSASSSSGYGSQITSLTGSLAKCGNCGQTGHDRFNCSMEMHQAAARVGLASETSTTVLGKRSKDDEEHGRGSGNSGSSSTQKRSKNGRVSCKEVEVIVLDGDSDDDVFEPKVKKKASMSTKEKVLAGLAATGIGSSVSKSNGNGHTALSVAALAPALFPKDDDASNRDDAILAHSLASVDNSLYPSSTKHPAPNATTTTTMAAERSRGGAISDELIDKRVVKHLSETCVFAAEWPARREFGAFVVAEFKEYEVEFPSRRLVLRVEGVQPGSVAEKTLSGDDNVMVGDYILTAFGGDVFVNKGGEVNPRSICEAFQKRSRTHSKQTNTNIHPTTLLIFRPTEGDDANVTNIKKLMRINDKTLEATFNKVKELWTVEPEMNELSSLIATADQKERRPASSKRKSFQI</sequence>
<dbReference type="InterPro" id="IPR038718">
    <property type="entry name" value="SNF2-like_sf"/>
</dbReference>
<dbReference type="GO" id="GO:0005524">
    <property type="term" value="F:ATP binding"/>
    <property type="evidence" value="ECO:0007669"/>
    <property type="project" value="UniProtKB-KW"/>
</dbReference>
<dbReference type="Pfam" id="PF00176">
    <property type="entry name" value="SNF2-rel_dom"/>
    <property type="match status" value="1"/>
</dbReference>
<keyword evidence="11" id="KW-0539">Nucleus</keyword>
<evidence type="ECO:0000313" key="17">
    <source>
        <dbReference type="EMBL" id="GMH85398.1"/>
    </source>
</evidence>
<feature type="compositionally biased region" description="Low complexity" evidence="13">
    <location>
        <begin position="1486"/>
        <end position="1504"/>
    </location>
</feature>
<keyword evidence="9" id="KW-0067">ATP-binding</keyword>
<dbReference type="PROSITE" id="PS51050">
    <property type="entry name" value="ZF_CW"/>
    <property type="match status" value="1"/>
</dbReference>
<evidence type="ECO:0008006" key="19">
    <source>
        <dbReference type="Google" id="ProtNLM"/>
    </source>
</evidence>
<feature type="coiled-coil region" evidence="12">
    <location>
        <begin position="1568"/>
        <end position="1608"/>
    </location>
</feature>
<evidence type="ECO:0000256" key="8">
    <source>
        <dbReference type="ARBA" id="ARBA00022833"/>
    </source>
</evidence>
<dbReference type="EMBL" id="BRXX01000048">
    <property type="protein sequence ID" value="GMH85398.1"/>
    <property type="molecule type" value="Genomic_DNA"/>
</dbReference>
<dbReference type="InterPro" id="IPR049730">
    <property type="entry name" value="SNF2/RAD54-like_C"/>
</dbReference>
<evidence type="ECO:0000256" key="10">
    <source>
        <dbReference type="ARBA" id="ARBA00023125"/>
    </source>
</evidence>
<protein>
    <recommendedName>
        <fullName evidence="19">Transcriptional regulator ATRX</fullName>
    </recommendedName>
</protein>
<dbReference type="InterPro" id="IPR001650">
    <property type="entry name" value="Helicase_C-like"/>
</dbReference>
<dbReference type="GO" id="GO:0005634">
    <property type="term" value="C:nucleus"/>
    <property type="evidence" value="ECO:0007669"/>
    <property type="project" value="UniProtKB-SubCell"/>
</dbReference>
<feature type="compositionally biased region" description="Polar residues" evidence="13">
    <location>
        <begin position="78"/>
        <end position="87"/>
    </location>
</feature>
<evidence type="ECO:0000256" key="4">
    <source>
        <dbReference type="ARBA" id="ARBA00022741"/>
    </source>
</evidence>
<feature type="compositionally biased region" description="Basic and acidic residues" evidence="13">
    <location>
        <begin position="1703"/>
        <end position="1712"/>
    </location>
</feature>
<dbReference type="Gene3D" id="3.40.50.10810">
    <property type="entry name" value="Tandem AAA-ATPase domain"/>
    <property type="match status" value="1"/>
</dbReference>
<keyword evidence="18" id="KW-1185">Reference proteome</keyword>
<feature type="region of interest" description="Disordered" evidence="13">
    <location>
        <begin position="1037"/>
        <end position="1059"/>
    </location>
</feature>
<feature type="domain" description="Helicase ATP-binding" evidence="15">
    <location>
        <begin position="693"/>
        <end position="893"/>
    </location>
</feature>
<evidence type="ECO:0000256" key="6">
    <source>
        <dbReference type="ARBA" id="ARBA00022801"/>
    </source>
</evidence>
<feature type="compositionally biased region" description="Low complexity" evidence="13">
    <location>
        <begin position="1644"/>
        <end position="1653"/>
    </location>
</feature>
<dbReference type="InterPro" id="IPR027417">
    <property type="entry name" value="P-loop_NTPase"/>
</dbReference>
<dbReference type="PROSITE" id="PS51192">
    <property type="entry name" value="HELICASE_ATP_BIND_1"/>
    <property type="match status" value="1"/>
</dbReference>
<feature type="compositionally biased region" description="Basic and acidic residues" evidence="13">
    <location>
        <begin position="568"/>
        <end position="588"/>
    </location>
</feature>
<dbReference type="PROSITE" id="PS51194">
    <property type="entry name" value="HELICASE_CTER"/>
    <property type="match status" value="1"/>
</dbReference>
<dbReference type="GO" id="GO:0008270">
    <property type="term" value="F:zinc ion binding"/>
    <property type="evidence" value="ECO:0007669"/>
    <property type="project" value="UniProtKB-KW"/>
</dbReference>
<evidence type="ECO:0000259" key="15">
    <source>
        <dbReference type="PROSITE" id="PS51192"/>
    </source>
</evidence>
<feature type="compositionally biased region" description="Basic and acidic residues" evidence="13">
    <location>
        <begin position="67"/>
        <end position="77"/>
    </location>
</feature>
<organism evidence="17 18">
    <name type="scientific">Triparma verrucosa</name>
    <dbReference type="NCBI Taxonomy" id="1606542"/>
    <lineage>
        <taxon>Eukaryota</taxon>
        <taxon>Sar</taxon>
        <taxon>Stramenopiles</taxon>
        <taxon>Ochrophyta</taxon>
        <taxon>Bolidophyceae</taxon>
        <taxon>Parmales</taxon>
        <taxon>Triparmaceae</taxon>
        <taxon>Triparma</taxon>
    </lineage>
</organism>
<evidence type="ECO:0000256" key="13">
    <source>
        <dbReference type="SAM" id="MobiDB-lite"/>
    </source>
</evidence>
<evidence type="ECO:0000256" key="7">
    <source>
        <dbReference type="ARBA" id="ARBA00022806"/>
    </source>
</evidence>
<dbReference type="CDD" id="cd18793">
    <property type="entry name" value="SF2_C_SNF"/>
    <property type="match status" value="1"/>
</dbReference>
<dbReference type="PANTHER" id="PTHR45797">
    <property type="entry name" value="RAD54-LIKE"/>
    <property type="match status" value="1"/>
</dbReference>
<dbReference type="SMART" id="SM00490">
    <property type="entry name" value="HELICc"/>
    <property type="match status" value="1"/>
</dbReference>
<feature type="compositionally biased region" description="Basic and acidic residues" evidence="13">
    <location>
        <begin position="1038"/>
        <end position="1047"/>
    </location>
</feature>
<feature type="domain" description="CW-type" evidence="14">
    <location>
        <begin position="1311"/>
        <end position="1369"/>
    </location>
</feature>
<keyword evidence="5" id="KW-0863">Zinc-finger</keyword>
<evidence type="ECO:0000256" key="1">
    <source>
        <dbReference type="ARBA" id="ARBA00004123"/>
    </source>
</evidence>
<evidence type="ECO:0000256" key="12">
    <source>
        <dbReference type="SAM" id="Coils"/>
    </source>
</evidence>
<keyword evidence="8" id="KW-0862">Zinc</keyword>
<feature type="compositionally biased region" description="Basic residues" evidence="13">
    <location>
        <begin position="602"/>
        <end position="615"/>
    </location>
</feature>
<evidence type="ECO:0000313" key="18">
    <source>
        <dbReference type="Proteomes" id="UP001165160"/>
    </source>
</evidence>
<dbReference type="Proteomes" id="UP001165160">
    <property type="component" value="Unassembled WGS sequence"/>
</dbReference>
<dbReference type="SUPFAM" id="SSF52540">
    <property type="entry name" value="P-loop containing nucleoside triphosphate hydrolases"/>
    <property type="match status" value="2"/>
</dbReference>
<dbReference type="GO" id="GO:0003677">
    <property type="term" value="F:DNA binding"/>
    <property type="evidence" value="ECO:0007669"/>
    <property type="project" value="UniProtKB-KW"/>
</dbReference>
<feature type="compositionally biased region" description="Polar residues" evidence="13">
    <location>
        <begin position="631"/>
        <end position="648"/>
    </location>
</feature>
<feature type="region of interest" description="Disordered" evidence="13">
    <location>
        <begin position="67"/>
        <end position="94"/>
    </location>
</feature>
<dbReference type="Pfam" id="PF07496">
    <property type="entry name" value="zf-CW"/>
    <property type="match status" value="1"/>
</dbReference>
<comment type="similarity">
    <text evidence="2">Belongs to the SNF2/RAD54 helicase family.</text>
</comment>
<evidence type="ECO:0000256" key="3">
    <source>
        <dbReference type="ARBA" id="ARBA00022723"/>
    </source>
</evidence>
<dbReference type="InterPro" id="IPR014001">
    <property type="entry name" value="Helicase_ATP-bd"/>
</dbReference>
<feature type="region of interest" description="Disordered" evidence="13">
    <location>
        <begin position="602"/>
        <end position="650"/>
    </location>
</feature>
<feature type="region of interest" description="Disordered" evidence="13">
    <location>
        <begin position="2027"/>
        <end position="2047"/>
    </location>
</feature>
<feature type="region of interest" description="Disordered" evidence="13">
    <location>
        <begin position="559"/>
        <end position="588"/>
    </location>
</feature>
<dbReference type="InterPro" id="IPR011124">
    <property type="entry name" value="Znf_CW"/>
</dbReference>
<dbReference type="InterPro" id="IPR044574">
    <property type="entry name" value="ARIP4-like"/>
</dbReference>
<dbReference type="InterPro" id="IPR000330">
    <property type="entry name" value="SNF2_N"/>
</dbReference>
<accession>A0A9W7EN84</accession>
<evidence type="ECO:0000259" key="16">
    <source>
        <dbReference type="PROSITE" id="PS51194"/>
    </source>
</evidence>
<feature type="region of interest" description="Disordered" evidence="13">
    <location>
        <begin position="1624"/>
        <end position="1653"/>
    </location>
</feature>
<proteinExistence type="inferred from homology"/>
<dbReference type="PANTHER" id="PTHR45797:SF1">
    <property type="entry name" value="HELICASE ARIP4"/>
    <property type="match status" value="1"/>
</dbReference>
<keyword evidence="6" id="KW-0378">Hydrolase</keyword>
<keyword evidence="7" id="KW-0347">Helicase</keyword>
<feature type="domain" description="Helicase C-terminal" evidence="16">
    <location>
        <begin position="1115"/>
        <end position="1309"/>
    </location>
</feature>
<dbReference type="GO" id="GO:0004386">
    <property type="term" value="F:helicase activity"/>
    <property type="evidence" value="ECO:0007669"/>
    <property type="project" value="UniProtKB-KW"/>
</dbReference>
<name>A0A9W7EN84_9STRA</name>